<gene>
    <name evidence="1" type="ORF">LCGC14_0403990</name>
</gene>
<organism evidence="1">
    <name type="scientific">marine sediment metagenome</name>
    <dbReference type="NCBI Taxonomy" id="412755"/>
    <lineage>
        <taxon>unclassified sequences</taxon>
        <taxon>metagenomes</taxon>
        <taxon>ecological metagenomes</taxon>
    </lineage>
</organism>
<dbReference type="AlphaFoldDB" id="A0A0F9SVX6"/>
<protein>
    <submittedName>
        <fullName evidence="1">Uncharacterized protein</fullName>
    </submittedName>
</protein>
<evidence type="ECO:0000313" key="1">
    <source>
        <dbReference type="EMBL" id="KKN73090.1"/>
    </source>
</evidence>
<sequence>MKPFNDWYKKNYGEIPMDKNSKPMPSSRRNDKIPIQFTKLSPNDISIHKEYYVYLLLRDMKHTLGERGKELHGAMQLFYKTFK</sequence>
<accession>A0A0F9SVX6</accession>
<name>A0A0F9SVX6_9ZZZZ</name>
<comment type="caution">
    <text evidence="1">The sequence shown here is derived from an EMBL/GenBank/DDBJ whole genome shotgun (WGS) entry which is preliminary data.</text>
</comment>
<dbReference type="EMBL" id="LAZR01000350">
    <property type="protein sequence ID" value="KKN73090.1"/>
    <property type="molecule type" value="Genomic_DNA"/>
</dbReference>
<proteinExistence type="predicted"/>
<reference evidence="1" key="1">
    <citation type="journal article" date="2015" name="Nature">
        <title>Complex archaea that bridge the gap between prokaryotes and eukaryotes.</title>
        <authorList>
            <person name="Spang A."/>
            <person name="Saw J.H."/>
            <person name="Jorgensen S.L."/>
            <person name="Zaremba-Niedzwiedzka K."/>
            <person name="Martijn J."/>
            <person name="Lind A.E."/>
            <person name="van Eijk R."/>
            <person name="Schleper C."/>
            <person name="Guy L."/>
            <person name="Ettema T.J."/>
        </authorList>
    </citation>
    <scope>NUCLEOTIDE SEQUENCE</scope>
</reference>